<reference evidence="2 3" key="1">
    <citation type="submission" date="2019-05" db="EMBL/GenBank/DDBJ databases">
        <title>Another draft genome of Portunus trituberculatus and its Hox gene families provides insights of decapod evolution.</title>
        <authorList>
            <person name="Jeong J.-H."/>
            <person name="Song I."/>
            <person name="Kim S."/>
            <person name="Choi T."/>
            <person name="Kim D."/>
            <person name="Ryu S."/>
            <person name="Kim W."/>
        </authorList>
    </citation>
    <scope>NUCLEOTIDE SEQUENCE [LARGE SCALE GENOMIC DNA]</scope>
    <source>
        <tissue evidence="2">Muscle</tissue>
    </source>
</reference>
<comment type="caution">
    <text evidence="2">The sequence shown here is derived from an EMBL/GenBank/DDBJ whole genome shotgun (WGS) entry which is preliminary data.</text>
</comment>
<name>A0A5B7FN78_PORTR</name>
<accession>A0A5B7FN78</accession>
<dbReference type="AlphaFoldDB" id="A0A5B7FN78"/>
<proteinExistence type="predicted"/>
<evidence type="ECO:0000256" key="1">
    <source>
        <dbReference type="SAM" id="Phobius"/>
    </source>
</evidence>
<evidence type="ECO:0000313" key="3">
    <source>
        <dbReference type="Proteomes" id="UP000324222"/>
    </source>
</evidence>
<evidence type="ECO:0000313" key="2">
    <source>
        <dbReference type="EMBL" id="MPC46679.1"/>
    </source>
</evidence>
<keyword evidence="1" id="KW-0472">Membrane</keyword>
<sequence length="84" mass="9593">MSRIASRSSPSSRKSRLPALVTSTTTIIIIIIIIIITIIIIVASFPRPSTQFDKSVHYLKYVDYRFNFRALIPFSSHPSFYTTE</sequence>
<gene>
    <name evidence="2" type="ORF">E2C01_040404</name>
</gene>
<dbReference type="Proteomes" id="UP000324222">
    <property type="component" value="Unassembled WGS sequence"/>
</dbReference>
<protein>
    <submittedName>
        <fullName evidence="2">Uncharacterized protein</fullName>
    </submittedName>
</protein>
<keyword evidence="3" id="KW-1185">Reference proteome</keyword>
<feature type="transmembrane region" description="Helical" evidence="1">
    <location>
        <begin position="20"/>
        <end position="45"/>
    </location>
</feature>
<organism evidence="2 3">
    <name type="scientific">Portunus trituberculatus</name>
    <name type="common">Swimming crab</name>
    <name type="synonym">Neptunus trituberculatus</name>
    <dbReference type="NCBI Taxonomy" id="210409"/>
    <lineage>
        <taxon>Eukaryota</taxon>
        <taxon>Metazoa</taxon>
        <taxon>Ecdysozoa</taxon>
        <taxon>Arthropoda</taxon>
        <taxon>Crustacea</taxon>
        <taxon>Multicrustacea</taxon>
        <taxon>Malacostraca</taxon>
        <taxon>Eumalacostraca</taxon>
        <taxon>Eucarida</taxon>
        <taxon>Decapoda</taxon>
        <taxon>Pleocyemata</taxon>
        <taxon>Brachyura</taxon>
        <taxon>Eubrachyura</taxon>
        <taxon>Portunoidea</taxon>
        <taxon>Portunidae</taxon>
        <taxon>Portuninae</taxon>
        <taxon>Portunus</taxon>
    </lineage>
</organism>
<dbReference type="EMBL" id="VSRR010007321">
    <property type="protein sequence ID" value="MPC46679.1"/>
    <property type="molecule type" value="Genomic_DNA"/>
</dbReference>
<keyword evidence="1" id="KW-0812">Transmembrane</keyword>
<keyword evidence="1" id="KW-1133">Transmembrane helix</keyword>